<dbReference type="PROSITE" id="PS50143">
    <property type="entry name" value="BIR_REPEAT_2"/>
    <property type="match status" value="2"/>
</dbReference>
<proteinExistence type="predicted"/>
<dbReference type="InterPro" id="IPR050784">
    <property type="entry name" value="IAP"/>
</dbReference>
<dbReference type="SUPFAM" id="SSF57924">
    <property type="entry name" value="Inhibitor of apoptosis (IAP) repeat"/>
    <property type="match status" value="2"/>
</dbReference>
<evidence type="ECO:0000313" key="1">
    <source>
        <dbReference type="EMBL" id="GAV93213.1"/>
    </source>
</evidence>
<dbReference type="SMART" id="SM00238">
    <property type="entry name" value="BIR"/>
    <property type="match status" value="2"/>
</dbReference>
<name>A0A1Q3DLK8_9VIRU</name>
<dbReference type="InterPro" id="IPR001370">
    <property type="entry name" value="BIR_rpt"/>
</dbReference>
<dbReference type="CDD" id="cd00022">
    <property type="entry name" value="BIR"/>
    <property type="match status" value="2"/>
</dbReference>
<dbReference type="PANTHER" id="PTHR10044:SF139">
    <property type="entry name" value="DEATH-ASSOCIATED INHIBITOR OF APOPTOSIS 2"/>
    <property type="match status" value="1"/>
</dbReference>
<gene>
    <name evidence="1" type="ORF">SCV_093</name>
</gene>
<dbReference type="Gene3D" id="1.10.1170.10">
    <property type="entry name" value="Inhibitor Of Apoptosis Protein (2mihbC-IAP-1), Chain A"/>
    <property type="match status" value="2"/>
</dbReference>
<sequence>MGTRFFLFNDLFIESRRLNTFIDWPITNQLAPSELAKNGFYHIRYKDAVACVFCNIVLCGWEYTDTPDGEHKRLSGDCKFISGEKVGNITIEVEKHLNAANITALGDPHYHHGINGHFSDQEKREETFKSRSKTTFPAYEMWPSYLEPKVMADAGFYYCGIGDSVRCFKCSVGLRNWERHHNPIMQHLKYSPDCPAVHKEQIINPYNYDEINGGDDTKPFAIGQPTQETINIIVDDFYRTSHLVEGVSDIGEDKIKDAIRKHLVGEGRMFRSQTEFQDAVLYEMESQYLK</sequence>
<dbReference type="EMBL" id="BDLS01000002">
    <property type="protein sequence ID" value="GAV93213.1"/>
    <property type="molecule type" value="Genomic_DNA"/>
</dbReference>
<dbReference type="PANTHER" id="PTHR10044">
    <property type="entry name" value="INHIBITOR OF APOPTOSIS"/>
    <property type="match status" value="1"/>
</dbReference>
<dbReference type="Pfam" id="PF00653">
    <property type="entry name" value="BIR"/>
    <property type="match status" value="2"/>
</dbReference>
<comment type="caution">
    <text evidence="1">The sequence shown here is derived from an EMBL/GenBank/DDBJ whole genome shotgun (WGS) entry which is preliminary data.</text>
</comment>
<protein>
    <recommendedName>
        <fullName evidence="2">Inhibitor of apoptosis protein</fullName>
    </recommendedName>
</protein>
<reference evidence="1" key="1">
    <citation type="submission" date="2017-01" db="EMBL/GenBank/DDBJ databases">
        <title>Draft genome sequence of uncultured bacilliform virus purified from snow crab.</title>
        <authorList>
            <person name="Takano T."/>
        </authorList>
    </citation>
    <scope>NUCLEOTIDE SEQUENCE</scope>
    <source>
        <strain evidence="1">Isolate_1</strain>
    </source>
</reference>
<organism evidence="1">
    <name type="scientific">Chionoecetes opilio bacilliform virus</name>
    <dbReference type="NCBI Taxonomy" id="1825681"/>
    <lineage>
        <taxon>Viruses</taxon>
        <taxon>Viruses incertae sedis</taxon>
        <taxon>Naldaviricetes</taxon>
        <taxon>Nimaviridae</taxon>
    </lineage>
</organism>
<accession>A0A1Q3DLK8</accession>
<evidence type="ECO:0008006" key="2">
    <source>
        <dbReference type="Google" id="ProtNLM"/>
    </source>
</evidence>